<sequence>MNLSANSTTAAGTTNSTTDLISVSDVSKHFATDGGEKTVLSGVTLTLREGEIVALLGRSGSGKSTLLRCIAGLIAPSSGTVSYRGERVNGANPGTALVFESFALLPWLTVLENVELGLEAKGVRPAQRRERALAAIDAIGLDGFETAYPKELSGGMRQRVGFARALVVEPDVLLMDEPFSALDVLTSENLRSELVRMWSDGTMPTRTALIVTHNIEEAIQLADRVLVLDSNPGRIKAELAVDLPQPRDRRSPEFEALVDEVYGILTGQKAEPRRGLAVASGAQEVSAHDGGGEPTAATVPGGVMRGEAADTGSGNLEIPLPAASTGELRGLIELLAHRGGVEGLAEIADELRYEIDDLLPIVDASNLLKLARPQGAELRITEQGRRYAAADLLRAKEQFATLAVETAPLVRRIVRELRHSDSGALRADDMLAELKALYGDDEAEAQLDTAIDWGRYGELFEFDADSDRLLLPTHPDATA</sequence>
<reference evidence="5" key="1">
    <citation type="submission" date="2024-07" db="EMBL/GenBank/DDBJ databases">
        <authorList>
            <person name="fu j."/>
        </authorList>
    </citation>
    <scope>NUCLEOTIDE SEQUENCE</scope>
    <source>
        <strain evidence="5">P10A9</strain>
    </source>
</reference>
<dbReference type="PANTHER" id="PTHR42788">
    <property type="entry name" value="TAURINE IMPORT ATP-BINDING PROTEIN-RELATED"/>
    <property type="match status" value="1"/>
</dbReference>
<dbReference type="InterPro" id="IPR003439">
    <property type="entry name" value="ABC_transporter-like_ATP-bd"/>
</dbReference>
<organism evidence="5">
    <name type="scientific">Sinomonas puerhi</name>
    <dbReference type="NCBI Taxonomy" id="3238584"/>
    <lineage>
        <taxon>Bacteria</taxon>
        <taxon>Bacillati</taxon>
        <taxon>Actinomycetota</taxon>
        <taxon>Actinomycetes</taxon>
        <taxon>Micrococcales</taxon>
        <taxon>Micrococcaceae</taxon>
        <taxon>Sinomonas</taxon>
    </lineage>
</organism>
<dbReference type="AlphaFoldDB" id="A0AB39L5U3"/>
<dbReference type="RefSeq" id="WP_369046183.1">
    <property type="nucleotide sequence ID" value="NZ_CP163302.1"/>
</dbReference>
<feature type="domain" description="ABC transporter" evidence="4">
    <location>
        <begin position="21"/>
        <end position="255"/>
    </location>
</feature>
<dbReference type="SUPFAM" id="SSF52540">
    <property type="entry name" value="P-loop containing nucleoside triphosphate hydrolases"/>
    <property type="match status" value="1"/>
</dbReference>
<dbReference type="InterPro" id="IPR017871">
    <property type="entry name" value="ABC_transporter-like_CS"/>
</dbReference>
<evidence type="ECO:0000259" key="4">
    <source>
        <dbReference type="PROSITE" id="PS50893"/>
    </source>
</evidence>
<evidence type="ECO:0000256" key="2">
    <source>
        <dbReference type="ARBA" id="ARBA00022741"/>
    </source>
</evidence>
<name>A0AB39L5U3_9MICC</name>
<dbReference type="Pfam" id="PF00005">
    <property type="entry name" value="ABC_tran"/>
    <property type="match status" value="1"/>
</dbReference>
<dbReference type="PROSITE" id="PS00211">
    <property type="entry name" value="ABC_TRANSPORTER_1"/>
    <property type="match status" value="1"/>
</dbReference>
<proteinExistence type="predicted"/>
<keyword evidence="2" id="KW-0547">Nucleotide-binding</keyword>
<evidence type="ECO:0000256" key="3">
    <source>
        <dbReference type="ARBA" id="ARBA00022840"/>
    </source>
</evidence>
<evidence type="ECO:0000256" key="1">
    <source>
        <dbReference type="ARBA" id="ARBA00022448"/>
    </source>
</evidence>
<dbReference type="GO" id="GO:0016887">
    <property type="term" value="F:ATP hydrolysis activity"/>
    <property type="evidence" value="ECO:0007669"/>
    <property type="project" value="InterPro"/>
</dbReference>
<dbReference type="InterPro" id="IPR050166">
    <property type="entry name" value="ABC_transporter_ATP-bind"/>
</dbReference>
<dbReference type="InterPro" id="IPR027417">
    <property type="entry name" value="P-loop_NTPase"/>
</dbReference>
<dbReference type="PROSITE" id="PS50893">
    <property type="entry name" value="ABC_TRANSPORTER_2"/>
    <property type="match status" value="1"/>
</dbReference>
<gene>
    <name evidence="5" type="ORF">AB5L97_01445</name>
</gene>
<keyword evidence="3 5" id="KW-0067">ATP-binding</keyword>
<dbReference type="PANTHER" id="PTHR42788:SF13">
    <property type="entry name" value="ALIPHATIC SULFONATES IMPORT ATP-BINDING PROTEIN SSUB"/>
    <property type="match status" value="1"/>
</dbReference>
<dbReference type="GO" id="GO:0005524">
    <property type="term" value="F:ATP binding"/>
    <property type="evidence" value="ECO:0007669"/>
    <property type="project" value="UniProtKB-KW"/>
</dbReference>
<dbReference type="SMART" id="SM00382">
    <property type="entry name" value="AAA"/>
    <property type="match status" value="1"/>
</dbReference>
<dbReference type="KEGG" id="spue:AB5L97_01445"/>
<dbReference type="Gene3D" id="3.40.50.300">
    <property type="entry name" value="P-loop containing nucleotide triphosphate hydrolases"/>
    <property type="match status" value="1"/>
</dbReference>
<dbReference type="CDD" id="cd03293">
    <property type="entry name" value="ABC_NrtD_SsuB_transporters"/>
    <property type="match status" value="1"/>
</dbReference>
<accession>A0AB39L5U3</accession>
<dbReference type="Pfam" id="PF09821">
    <property type="entry name" value="AAA_assoc_C"/>
    <property type="match status" value="1"/>
</dbReference>
<dbReference type="InterPro" id="IPR018632">
    <property type="entry name" value="AAA-associated_dom_C"/>
</dbReference>
<protein>
    <submittedName>
        <fullName evidence="5">Nitrate/sulfonate/bicarbonate ABC transporter ATP-binding protein</fullName>
    </submittedName>
</protein>
<dbReference type="InterPro" id="IPR003593">
    <property type="entry name" value="AAA+_ATPase"/>
</dbReference>
<keyword evidence="1" id="KW-0813">Transport</keyword>
<evidence type="ECO:0000313" key="5">
    <source>
        <dbReference type="EMBL" id="XDP45715.1"/>
    </source>
</evidence>
<dbReference type="EMBL" id="CP163302">
    <property type="protein sequence ID" value="XDP45715.1"/>
    <property type="molecule type" value="Genomic_DNA"/>
</dbReference>